<dbReference type="InterPro" id="IPR036388">
    <property type="entry name" value="WH-like_DNA-bd_sf"/>
</dbReference>
<keyword evidence="3" id="KW-0804">Transcription</keyword>
<dbReference type="PRINTS" id="PR00035">
    <property type="entry name" value="HTHGNTR"/>
</dbReference>
<dbReference type="Gene3D" id="1.10.10.10">
    <property type="entry name" value="Winged helix-like DNA-binding domain superfamily/Winged helix DNA-binding domain"/>
    <property type="match status" value="1"/>
</dbReference>
<dbReference type="OrthoDB" id="9809707at2"/>
<dbReference type="Gene3D" id="1.20.120.530">
    <property type="entry name" value="GntR ligand-binding domain-like"/>
    <property type="match status" value="1"/>
</dbReference>
<evidence type="ECO:0000256" key="3">
    <source>
        <dbReference type="ARBA" id="ARBA00023163"/>
    </source>
</evidence>
<dbReference type="AlphaFoldDB" id="A0A2C9D2Q8"/>
<dbReference type="SUPFAM" id="SSF48008">
    <property type="entry name" value="GntR ligand-binding domain-like"/>
    <property type="match status" value="1"/>
</dbReference>
<gene>
    <name evidence="5" type="primary">lutR_1</name>
    <name evidence="5" type="ORF">HDIA_0530</name>
</gene>
<sequence length="239" mass="25648">MMQRKKPKLSVRIVAELRRRIESGEIVEGGRLPTEIALVREFGVSRTVIREAVTSLTSDGWVEPRQGAGVFVIRRGDEKKPCPWALQQVDPAAGDDFRLAMEVEAAGLAALRRDASDIEAMRQAQEALAGAGSGEMPPHKADIAFHCAVAAATRNVYFRQVAESLMAMLIRNRFDDEAGTEAAAGDGEWAHAIHAEHEAVIAAIAAGDAEAARAAMQRHLAGCRVRRAGSSPKQCMAGG</sequence>
<keyword evidence="1" id="KW-0805">Transcription regulation</keyword>
<dbReference type="PANTHER" id="PTHR43537">
    <property type="entry name" value="TRANSCRIPTIONAL REGULATOR, GNTR FAMILY"/>
    <property type="match status" value="1"/>
</dbReference>
<dbReference type="InterPro" id="IPR000524">
    <property type="entry name" value="Tscrpt_reg_HTH_GntR"/>
</dbReference>
<dbReference type="InterPro" id="IPR036390">
    <property type="entry name" value="WH_DNA-bd_sf"/>
</dbReference>
<dbReference type="CDD" id="cd07377">
    <property type="entry name" value="WHTH_GntR"/>
    <property type="match status" value="1"/>
</dbReference>
<dbReference type="PROSITE" id="PS50949">
    <property type="entry name" value="HTH_GNTR"/>
    <property type="match status" value="1"/>
</dbReference>
<accession>A0A2C9D2Q8</accession>
<dbReference type="GO" id="GO:0003700">
    <property type="term" value="F:DNA-binding transcription factor activity"/>
    <property type="evidence" value="ECO:0007669"/>
    <property type="project" value="InterPro"/>
</dbReference>
<evidence type="ECO:0000256" key="1">
    <source>
        <dbReference type="ARBA" id="ARBA00023015"/>
    </source>
</evidence>
<feature type="domain" description="HTH gntR-type" evidence="4">
    <location>
        <begin position="7"/>
        <end position="75"/>
    </location>
</feature>
<dbReference type="Pfam" id="PF00392">
    <property type="entry name" value="GntR"/>
    <property type="match status" value="1"/>
</dbReference>
<dbReference type="EMBL" id="LT960614">
    <property type="protein sequence ID" value="SON54071.1"/>
    <property type="molecule type" value="Genomic_DNA"/>
</dbReference>
<evidence type="ECO:0000313" key="5">
    <source>
        <dbReference type="EMBL" id="SON54071.1"/>
    </source>
</evidence>
<dbReference type="Pfam" id="PF07729">
    <property type="entry name" value="FCD"/>
    <property type="match status" value="1"/>
</dbReference>
<dbReference type="SMART" id="SM00895">
    <property type="entry name" value="FCD"/>
    <property type="match status" value="1"/>
</dbReference>
<keyword evidence="2" id="KW-0238">DNA-binding</keyword>
<dbReference type="InterPro" id="IPR011711">
    <property type="entry name" value="GntR_C"/>
</dbReference>
<evidence type="ECO:0000259" key="4">
    <source>
        <dbReference type="PROSITE" id="PS50949"/>
    </source>
</evidence>
<keyword evidence="6" id="KW-1185">Reference proteome</keyword>
<dbReference type="Proteomes" id="UP000223606">
    <property type="component" value="Chromosome 1"/>
</dbReference>
<dbReference type="SUPFAM" id="SSF46785">
    <property type="entry name" value="Winged helix' DNA-binding domain"/>
    <property type="match status" value="1"/>
</dbReference>
<name>A0A2C9D2Q8_9HYPH</name>
<reference evidence="6" key="1">
    <citation type="submission" date="2017-09" db="EMBL/GenBank/DDBJ databases">
        <title>Genome sequence of Nannocystis excedens DSM 71.</title>
        <authorList>
            <person name="Blom J."/>
        </authorList>
    </citation>
    <scope>NUCLEOTIDE SEQUENCE [LARGE SCALE GENOMIC DNA]</scope>
    <source>
        <strain evidence="6">type strain: E19</strain>
    </source>
</reference>
<dbReference type="GO" id="GO:0003677">
    <property type="term" value="F:DNA binding"/>
    <property type="evidence" value="ECO:0007669"/>
    <property type="project" value="UniProtKB-KW"/>
</dbReference>
<protein>
    <submittedName>
        <fullName evidence="5">L-lactate utilization operon repressor</fullName>
    </submittedName>
</protein>
<dbReference type="InterPro" id="IPR008920">
    <property type="entry name" value="TF_FadR/GntR_C"/>
</dbReference>
<evidence type="ECO:0000313" key="6">
    <source>
        <dbReference type="Proteomes" id="UP000223606"/>
    </source>
</evidence>
<organism evidence="5 6">
    <name type="scientific">Hartmannibacter diazotrophicus</name>
    <dbReference type="NCBI Taxonomy" id="1482074"/>
    <lineage>
        <taxon>Bacteria</taxon>
        <taxon>Pseudomonadati</taxon>
        <taxon>Pseudomonadota</taxon>
        <taxon>Alphaproteobacteria</taxon>
        <taxon>Hyphomicrobiales</taxon>
        <taxon>Pleomorphomonadaceae</taxon>
        <taxon>Hartmannibacter</taxon>
    </lineage>
</organism>
<dbReference type="SMART" id="SM00345">
    <property type="entry name" value="HTH_GNTR"/>
    <property type="match status" value="1"/>
</dbReference>
<dbReference type="RefSeq" id="WP_099554090.1">
    <property type="nucleotide sequence ID" value="NZ_LT960614.1"/>
</dbReference>
<proteinExistence type="predicted"/>
<dbReference type="KEGG" id="hdi:HDIA_0530"/>
<dbReference type="PANTHER" id="PTHR43537:SF44">
    <property type="entry name" value="GNTR FAMILY REGULATORY PROTEIN"/>
    <property type="match status" value="1"/>
</dbReference>
<evidence type="ECO:0000256" key="2">
    <source>
        <dbReference type="ARBA" id="ARBA00023125"/>
    </source>
</evidence>